<comment type="caution">
    <text evidence="2">The sequence shown here is derived from an EMBL/GenBank/DDBJ whole genome shotgun (WGS) entry which is preliminary data.</text>
</comment>
<evidence type="ECO:0000259" key="1">
    <source>
        <dbReference type="PROSITE" id="PS51397"/>
    </source>
</evidence>
<dbReference type="PANTHER" id="PTHR46622">
    <property type="entry name" value="DNA-DEPENDENT METALLOPROTEASE WSS1"/>
    <property type="match status" value="1"/>
</dbReference>
<gene>
    <name evidence="2" type="ORF">KIW84_054754</name>
</gene>
<evidence type="ECO:0000313" key="3">
    <source>
        <dbReference type="Proteomes" id="UP001058974"/>
    </source>
</evidence>
<dbReference type="GO" id="GO:0006281">
    <property type="term" value="P:DNA repair"/>
    <property type="evidence" value="ECO:0007669"/>
    <property type="project" value="TreeGrafter"/>
</dbReference>
<organism evidence="2 3">
    <name type="scientific">Pisum sativum</name>
    <name type="common">Garden pea</name>
    <name type="synonym">Lathyrus oleraceus</name>
    <dbReference type="NCBI Taxonomy" id="3888"/>
    <lineage>
        <taxon>Eukaryota</taxon>
        <taxon>Viridiplantae</taxon>
        <taxon>Streptophyta</taxon>
        <taxon>Embryophyta</taxon>
        <taxon>Tracheophyta</taxon>
        <taxon>Spermatophyta</taxon>
        <taxon>Magnoliopsida</taxon>
        <taxon>eudicotyledons</taxon>
        <taxon>Gunneridae</taxon>
        <taxon>Pentapetalae</taxon>
        <taxon>rosids</taxon>
        <taxon>fabids</taxon>
        <taxon>Fabales</taxon>
        <taxon>Fabaceae</taxon>
        <taxon>Papilionoideae</taxon>
        <taxon>50 kb inversion clade</taxon>
        <taxon>NPAAA clade</taxon>
        <taxon>Hologalegina</taxon>
        <taxon>IRL clade</taxon>
        <taxon>Fabeae</taxon>
        <taxon>Lathyrus</taxon>
    </lineage>
</organism>
<dbReference type="GO" id="GO:0008237">
    <property type="term" value="F:metallopeptidase activity"/>
    <property type="evidence" value="ECO:0007669"/>
    <property type="project" value="TreeGrafter"/>
</dbReference>
<dbReference type="AlphaFoldDB" id="A0A9D5AHV1"/>
<dbReference type="InterPro" id="IPR053000">
    <property type="entry name" value="WSS1-like_metalloprotease"/>
</dbReference>
<evidence type="ECO:0000313" key="2">
    <source>
        <dbReference type="EMBL" id="KAI5409058.1"/>
    </source>
</evidence>
<dbReference type="Proteomes" id="UP001058974">
    <property type="component" value="Chromosome 5"/>
</dbReference>
<feature type="domain" description="WLM" evidence="1">
    <location>
        <begin position="1"/>
        <end position="104"/>
    </location>
</feature>
<dbReference type="Gramene" id="Psat05G0475400-T1">
    <property type="protein sequence ID" value="KAI5409058.1"/>
    <property type="gene ID" value="KIW84_054754"/>
</dbReference>
<protein>
    <recommendedName>
        <fullName evidence="1">WLM domain-containing protein</fullName>
    </recommendedName>
</protein>
<name>A0A9D5AHV1_PEA</name>
<dbReference type="GO" id="GO:0005634">
    <property type="term" value="C:nucleus"/>
    <property type="evidence" value="ECO:0007669"/>
    <property type="project" value="TreeGrafter"/>
</dbReference>
<reference evidence="2 3" key="1">
    <citation type="journal article" date="2022" name="Nat. Genet.">
        <title>Improved pea reference genome and pan-genome highlight genomic features and evolutionary characteristics.</title>
        <authorList>
            <person name="Yang T."/>
            <person name="Liu R."/>
            <person name="Luo Y."/>
            <person name="Hu S."/>
            <person name="Wang D."/>
            <person name="Wang C."/>
            <person name="Pandey M.K."/>
            <person name="Ge S."/>
            <person name="Xu Q."/>
            <person name="Li N."/>
            <person name="Li G."/>
            <person name="Huang Y."/>
            <person name="Saxena R.K."/>
            <person name="Ji Y."/>
            <person name="Li M."/>
            <person name="Yan X."/>
            <person name="He Y."/>
            <person name="Liu Y."/>
            <person name="Wang X."/>
            <person name="Xiang C."/>
            <person name="Varshney R.K."/>
            <person name="Ding H."/>
            <person name="Gao S."/>
            <person name="Zong X."/>
        </authorList>
    </citation>
    <scope>NUCLEOTIDE SEQUENCE [LARGE SCALE GENOMIC DNA]</scope>
    <source>
        <strain evidence="2 3">cv. Zhongwan 6</strain>
    </source>
</reference>
<dbReference type="InterPro" id="IPR013536">
    <property type="entry name" value="WLM_dom"/>
</dbReference>
<dbReference type="PROSITE" id="PS51397">
    <property type="entry name" value="WLM"/>
    <property type="match status" value="1"/>
</dbReference>
<dbReference type="PANTHER" id="PTHR46622:SF3">
    <property type="entry name" value="ZINC ION BINDING PROTEIN"/>
    <property type="match status" value="1"/>
</dbReference>
<proteinExistence type="predicted"/>
<dbReference type="EMBL" id="JAMSHJ010000005">
    <property type="protein sequence ID" value="KAI5409058.1"/>
    <property type="molecule type" value="Genomic_DNA"/>
</dbReference>
<accession>A0A9D5AHV1</accession>
<keyword evidence="3" id="KW-1185">Reference proteome</keyword>
<sequence length="106" mass="11922">MGFKLLPISEPSQVFGDYIVLDPLDELRKECAELMANRITRFDLPGRRLGGYSTQPPLSSLRKTALSAAEKRPWLGYRIGGDWLIMTTLTPRQAAAMAAERRLQDD</sequence>